<evidence type="ECO:0000259" key="8">
    <source>
        <dbReference type="Pfam" id="PF04239"/>
    </source>
</evidence>
<feature type="transmembrane region" description="Helical" evidence="7">
    <location>
        <begin position="57"/>
        <end position="78"/>
    </location>
</feature>
<evidence type="ECO:0000313" key="10">
    <source>
        <dbReference type="Proteomes" id="UP000095209"/>
    </source>
</evidence>
<protein>
    <recommendedName>
        <fullName evidence="8">YetF C-terminal domain-containing protein</fullName>
    </recommendedName>
</protein>
<keyword evidence="10" id="KW-1185">Reference proteome</keyword>
<reference evidence="9 10" key="1">
    <citation type="submission" date="2016-08" db="EMBL/GenBank/DDBJ databases">
        <title>Genome of Bacillus solimangrovi GH2-4.</title>
        <authorList>
            <person name="Lim S."/>
            <person name="Kim B.-C."/>
        </authorList>
    </citation>
    <scope>NUCLEOTIDE SEQUENCE [LARGE SCALE GENOMIC DNA]</scope>
    <source>
        <strain evidence="9 10">GH2-4</strain>
    </source>
</reference>
<dbReference type="InterPro" id="IPR023090">
    <property type="entry name" value="UPF0702_alpha/beta_dom_sf"/>
</dbReference>
<sequence length="220" mass="25019">MDIITLILRTVLLYFLILLAFRVMGKREIGELSILDLVIFIMLAELAVLSIEDTDVSLLTTIVPMTVLVVVQVGMAYLSLKSQWLREFIDGKPSILINKGKIDEKEMRKQRYNFDDLMIQLREKDIKSAADVEFAILEPSGKLSVFAKEDHEDASEGLAPLPLVIDGVIQTENLAVMEYSKEWLLRKLKDKGYDQLSGISYCSINEDGEIFVDKEDEEKK</sequence>
<comment type="similarity">
    <text evidence="2">Belongs to the UPF0702 family.</text>
</comment>
<keyword evidence="3" id="KW-1003">Cell membrane</keyword>
<evidence type="ECO:0000256" key="1">
    <source>
        <dbReference type="ARBA" id="ARBA00004651"/>
    </source>
</evidence>
<dbReference type="InterPro" id="IPR007353">
    <property type="entry name" value="DUF421"/>
</dbReference>
<comment type="subcellular location">
    <subcellularLocation>
        <location evidence="1">Cell membrane</location>
        <topology evidence="1">Multi-pass membrane protein</topology>
    </subcellularLocation>
</comment>
<organism evidence="9 10">
    <name type="scientific">Bacillus solimangrovi</name>
    <dbReference type="NCBI Taxonomy" id="1305675"/>
    <lineage>
        <taxon>Bacteria</taxon>
        <taxon>Bacillati</taxon>
        <taxon>Bacillota</taxon>
        <taxon>Bacilli</taxon>
        <taxon>Bacillales</taxon>
        <taxon>Bacillaceae</taxon>
        <taxon>Bacillus</taxon>
    </lineage>
</organism>
<dbReference type="PANTHER" id="PTHR34582:SF6">
    <property type="entry name" value="UPF0702 TRANSMEMBRANE PROTEIN YCAP"/>
    <property type="match status" value="1"/>
</dbReference>
<evidence type="ECO:0000256" key="4">
    <source>
        <dbReference type="ARBA" id="ARBA00022692"/>
    </source>
</evidence>
<dbReference type="Gene3D" id="3.30.240.20">
    <property type="entry name" value="bsu07140 like domains"/>
    <property type="match status" value="2"/>
</dbReference>
<comment type="caution">
    <text evidence="9">The sequence shown here is derived from an EMBL/GenBank/DDBJ whole genome shotgun (WGS) entry which is preliminary data.</text>
</comment>
<dbReference type="AlphaFoldDB" id="A0A1E5LBP7"/>
<dbReference type="OrthoDB" id="1682423at2"/>
<feature type="domain" description="YetF C-terminal" evidence="8">
    <location>
        <begin position="81"/>
        <end position="204"/>
    </location>
</feature>
<evidence type="ECO:0000256" key="2">
    <source>
        <dbReference type="ARBA" id="ARBA00006448"/>
    </source>
</evidence>
<name>A0A1E5LBP7_9BACI</name>
<dbReference type="GO" id="GO:0005886">
    <property type="term" value="C:plasma membrane"/>
    <property type="evidence" value="ECO:0007669"/>
    <property type="project" value="UniProtKB-SubCell"/>
</dbReference>
<evidence type="ECO:0000256" key="3">
    <source>
        <dbReference type="ARBA" id="ARBA00022475"/>
    </source>
</evidence>
<keyword evidence="4 7" id="KW-0812">Transmembrane</keyword>
<evidence type="ECO:0000256" key="6">
    <source>
        <dbReference type="ARBA" id="ARBA00023136"/>
    </source>
</evidence>
<evidence type="ECO:0000256" key="7">
    <source>
        <dbReference type="SAM" id="Phobius"/>
    </source>
</evidence>
<accession>A0A1E5LBP7</accession>
<proteinExistence type="inferred from homology"/>
<dbReference type="EMBL" id="MJEH01000061">
    <property type="protein sequence ID" value="OEH91490.1"/>
    <property type="molecule type" value="Genomic_DNA"/>
</dbReference>
<gene>
    <name evidence="9" type="ORF">BFG57_05080</name>
</gene>
<feature type="transmembrane region" description="Helical" evidence="7">
    <location>
        <begin position="6"/>
        <end position="25"/>
    </location>
</feature>
<keyword evidence="5 7" id="KW-1133">Transmembrane helix</keyword>
<dbReference type="STRING" id="1305675.BFG57_05080"/>
<dbReference type="Pfam" id="PF04239">
    <property type="entry name" value="DUF421"/>
    <property type="match status" value="1"/>
</dbReference>
<dbReference type="RefSeq" id="WP_069718498.1">
    <property type="nucleotide sequence ID" value="NZ_MJEH01000061.1"/>
</dbReference>
<dbReference type="Proteomes" id="UP000095209">
    <property type="component" value="Unassembled WGS sequence"/>
</dbReference>
<keyword evidence="6 7" id="KW-0472">Membrane</keyword>
<feature type="transmembrane region" description="Helical" evidence="7">
    <location>
        <begin position="32"/>
        <end position="51"/>
    </location>
</feature>
<dbReference type="PANTHER" id="PTHR34582">
    <property type="entry name" value="UPF0702 TRANSMEMBRANE PROTEIN YCAP"/>
    <property type="match status" value="1"/>
</dbReference>
<evidence type="ECO:0000256" key="5">
    <source>
        <dbReference type="ARBA" id="ARBA00022989"/>
    </source>
</evidence>
<evidence type="ECO:0000313" key="9">
    <source>
        <dbReference type="EMBL" id="OEH91490.1"/>
    </source>
</evidence>